<dbReference type="SUPFAM" id="SSF52540">
    <property type="entry name" value="P-loop containing nucleoside triphosphate hydrolases"/>
    <property type="match status" value="1"/>
</dbReference>
<comment type="caution">
    <text evidence="9">The sequence shown here is derived from an EMBL/GenBank/DDBJ whole genome shotgun (WGS) entry which is preliminary data.</text>
</comment>
<dbReference type="PATRIC" id="fig|649747.3.peg.5022"/>
<dbReference type="EMBL" id="AWSJ01000351">
    <property type="protein sequence ID" value="ERI05595.1"/>
    <property type="molecule type" value="Genomic_DNA"/>
</dbReference>
<dbReference type="InterPro" id="IPR041701">
    <property type="entry name" value="MetN_ABC"/>
</dbReference>
<keyword evidence="6" id="KW-0029">Amino-acid transport</keyword>
<dbReference type="PROSITE" id="PS50893">
    <property type="entry name" value="ABC_TRANSPORTER_2"/>
    <property type="match status" value="1"/>
</dbReference>
<dbReference type="STRING" id="649747.HMPREF0083_05590"/>
<dbReference type="InterPro" id="IPR017871">
    <property type="entry name" value="ABC_transporter-like_CS"/>
</dbReference>
<evidence type="ECO:0000313" key="9">
    <source>
        <dbReference type="EMBL" id="ERI05595.1"/>
    </source>
</evidence>
<dbReference type="eggNOG" id="COG1135">
    <property type="taxonomic scope" value="Bacteria"/>
</dbReference>
<dbReference type="InterPro" id="IPR003593">
    <property type="entry name" value="AAA+_ATPase"/>
</dbReference>
<protein>
    <submittedName>
        <fullName evidence="9">ABC transporter, ATP-binding protein</fullName>
    </submittedName>
</protein>
<evidence type="ECO:0000256" key="5">
    <source>
        <dbReference type="ARBA" id="ARBA00022967"/>
    </source>
</evidence>
<dbReference type="Gene3D" id="3.30.70.260">
    <property type="match status" value="1"/>
</dbReference>
<dbReference type="SMART" id="SM00382">
    <property type="entry name" value="AAA"/>
    <property type="match status" value="1"/>
</dbReference>
<dbReference type="InterPro" id="IPR050086">
    <property type="entry name" value="MetN_ABC_transporter-like"/>
</dbReference>
<keyword evidence="3" id="KW-0547">Nucleotide-binding</keyword>
<dbReference type="InterPro" id="IPR018449">
    <property type="entry name" value="NIL_domain"/>
</dbReference>
<keyword evidence="10" id="KW-1185">Reference proteome</keyword>
<keyword evidence="4 9" id="KW-0067">ATP-binding</keyword>
<keyword evidence="2" id="KW-1003">Cell membrane</keyword>
<dbReference type="Pfam" id="PF00005">
    <property type="entry name" value="ABC_tran"/>
    <property type="match status" value="1"/>
</dbReference>
<name>U1WSF6_ANEAE</name>
<dbReference type="PROSITE" id="PS00211">
    <property type="entry name" value="ABC_TRANSPORTER_1"/>
    <property type="match status" value="1"/>
</dbReference>
<dbReference type="GO" id="GO:0006865">
    <property type="term" value="P:amino acid transport"/>
    <property type="evidence" value="ECO:0007669"/>
    <property type="project" value="UniProtKB-KW"/>
</dbReference>
<feature type="domain" description="ABC transporter" evidence="8">
    <location>
        <begin position="16"/>
        <end position="255"/>
    </location>
</feature>
<proteinExistence type="predicted"/>
<dbReference type="FunFam" id="3.40.50.300:FF:000233">
    <property type="entry name" value="Methionine import ATP-binding protein MetN"/>
    <property type="match status" value="1"/>
</dbReference>
<evidence type="ECO:0000256" key="1">
    <source>
        <dbReference type="ARBA" id="ARBA00022448"/>
    </source>
</evidence>
<dbReference type="GO" id="GO:0016887">
    <property type="term" value="F:ATP hydrolysis activity"/>
    <property type="evidence" value="ECO:0007669"/>
    <property type="project" value="InterPro"/>
</dbReference>
<evidence type="ECO:0000256" key="6">
    <source>
        <dbReference type="ARBA" id="ARBA00022970"/>
    </source>
</evidence>
<keyword evidence="1" id="KW-0813">Transport</keyword>
<dbReference type="Pfam" id="PF09383">
    <property type="entry name" value="NIL"/>
    <property type="match status" value="1"/>
</dbReference>
<dbReference type="GO" id="GO:0005524">
    <property type="term" value="F:ATP binding"/>
    <property type="evidence" value="ECO:0007669"/>
    <property type="project" value="UniProtKB-KW"/>
</dbReference>
<dbReference type="PANTHER" id="PTHR43166:SF30">
    <property type="entry name" value="METHIONINE IMPORT ATP-BINDING PROTEIN METN"/>
    <property type="match status" value="1"/>
</dbReference>
<dbReference type="InterPro" id="IPR045865">
    <property type="entry name" value="ACT-like_dom_sf"/>
</dbReference>
<reference evidence="9 10" key="1">
    <citation type="submission" date="2013-08" db="EMBL/GenBank/DDBJ databases">
        <authorList>
            <person name="Weinstock G."/>
            <person name="Sodergren E."/>
            <person name="Wylie T."/>
            <person name="Fulton L."/>
            <person name="Fulton R."/>
            <person name="Fronick C."/>
            <person name="O'Laughlin M."/>
            <person name="Godfrey J."/>
            <person name="Miner T."/>
            <person name="Herter B."/>
            <person name="Appelbaum E."/>
            <person name="Cordes M."/>
            <person name="Lek S."/>
            <person name="Wollam A."/>
            <person name="Pepin K.H."/>
            <person name="Palsikar V.B."/>
            <person name="Mitreva M."/>
            <person name="Wilson R.K."/>
        </authorList>
    </citation>
    <scope>NUCLEOTIDE SEQUENCE [LARGE SCALE GENOMIC DNA]</scope>
    <source>
        <strain evidence="9 10">ATCC 12856</strain>
    </source>
</reference>
<dbReference type="PANTHER" id="PTHR43166">
    <property type="entry name" value="AMINO ACID IMPORT ATP-BINDING PROTEIN"/>
    <property type="match status" value="1"/>
</dbReference>
<evidence type="ECO:0000256" key="7">
    <source>
        <dbReference type="ARBA" id="ARBA00023136"/>
    </source>
</evidence>
<dbReference type="Proteomes" id="UP000016511">
    <property type="component" value="Unassembled WGS sequence"/>
</dbReference>
<keyword evidence="5" id="KW-1278">Translocase</keyword>
<evidence type="ECO:0000256" key="2">
    <source>
        <dbReference type="ARBA" id="ARBA00022475"/>
    </source>
</evidence>
<organism evidence="9 10">
    <name type="scientific">Aneurinibacillus aneurinilyticus ATCC 12856</name>
    <dbReference type="NCBI Taxonomy" id="649747"/>
    <lineage>
        <taxon>Bacteria</taxon>
        <taxon>Bacillati</taxon>
        <taxon>Bacillota</taxon>
        <taxon>Bacilli</taxon>
        <taxon>Bacillales</taxon>
        <taxon>Paenibacillaceae</taxon>
        <taxon>Aneurinibacillus group</taxon>
        <taxon>Aneurinibacillus</taxon>
    </lineage>
</organism>
<keyword evidence="7" id="KW-0472">Membrane</keyword>
<dbReference type="Gene3D" id="3.40.50.300">
    <property type="entry name" value="P-loop containing nucleotide triphosphate hydrolases"/>
    <property type="match status" value="1"/>
</dbReference>
<dbReference type="HOGENOM" id="CLU_000604_1_3_9"/>
<evidence type="ECO:0000256" key="3">
    <source>
        <dbReference type="ARBA" id="ARBA00022741"/>
    </source>
</evidence>
<dbReference type="SMART" id="SM00930">
    <property type="entry name" value="NIL"/>
    <property type="match status" value="1"/>
</dbReference>
<dbReference type="InterPro" id="IPR003439">
    <property type="entry name" value="ABC_transporter-like_ATP-bd"/>
</dbReference>
<dbReference type="SUPFAM" id="SSF55021">
    <property type="entry name" value="ACT-like"/>
    <property type="match status" value="1"/>
</dbReference>
<evidence type="ECO:0000256" key="4">
    <source>
        <dbReference type="ARBA" id="ARBA00022840"/>
    </source>
</evidence>
<sequence>MYEDKHNRLQGGKALISVRNLEKVYGSGTNAVHAIKNANFEIEKGEIFGVIGFSGAGKSSLIRCINLLERPSSGEVVINGTDLTKLSSGELRKARRKIGMIFQHFNLLSSATVFDNVAAPLKLNKAPKEVIQRKVNELLEVVGLSKRAQAYPSQLSGGQKQRVAIARALANDPEILLCDEATSALDPQTTESILDLLLDINRKYNLTIMLITHEMHVVKKICDRVAVMEEGNIVEMGSVLEIFSSPRTATTKNFIRNIFDDQLPPGFLERVQHAPGSRIVRLTFIGESTGHPVLAELTEKFHLRPNILIGNITQIKETTFGYLVISLSGEATVLDEALEHVAERGIRAEVIHHV</sequence>
<evidence type="ECO:0000313" key="10">
    <source>
        <dbReference type="Proteomes" id="UP000016511"/>
    </source>
</evidence>
<gene>
    <name evidence="9" type="ORF">HMPREF0083_05590</name>
</gene>
<dbReference type="InterPro" id="IPR027417">
    <property type="entry name" value="P-loop_NTPase"/>
</dbReference>
<dbReference type="AlphaFoldDB" id="U1WSF6"/>
<evidence type="ECO:0000259" key="8">
    <source>
        <dbReference type="PROSITE" id="PS50893"/>
    </source>
</evidence>
<accession>U1WSF6</accession>
<dbReference type="CDD" id="cd03258">
    <property type="entry name" value="ABC_MetN_methionine_transporter"/>
    <property type="match status" value="1"/>
</dbReference>